<dbReference type="Proteomes" id="UP000244336">
    <property type="component" value="Chromosome 5"/>
</dbReference>
<evidence type="ECO:0000256" key="2">
    <source>
        <dbReference type="ARBA" id="ARBA00023157"/>
    </source>
</evidence>
<proteinExistence type="inferred from homology"/>
<evidence type="ECO:0000313" key="7">
    <source>
        <dbReference type="Proteomes" id="UP000244336"/>
    </source>
</evidence>
<keyword evidence="1" id="KW-0732">Signal</keyword>
<dbReference type="NCBIfam" id="TIGR01614">
    <property type="entry name" value="PME_inhib"/>
    <property type="match status" value="1"/>
</dbReference>
<accession>A0A2T7DN27</accession>
<dbReference type="InterPro" id="IPR006501">
    <property type="entry name" value="Pectinesterase_inhib_dom"/>
</dbReference>
<feature type="domain" description="Pectinesterase inhibitor" evidence="5">
    <location>
        <begin position="89"/>
        <end position="239"/>
    </location>
</feature>
<evidence type="ECO:0000256" key="4">
    <source>
        <dbReference type="SAM" id="MobiDB-lite"/>
    </source>
</evidence>
<evidence type="ECO:0000259" key="5">
    <source>
        <dbReference type="SMART" id="SM00856"/>
    </source>
</evidence>
<gene>
    <name evidence="6" type="ORF">GQ55_5G392600</name>
</gene>
<sequence>MGHNHKTDKNLSVLNIASTSAYHYLNLAKSSSIYGNIQKKKTRRQKKTRKRAPDMDSGASFAGVRAVLSVFLVAAASAGPAPAPTAAPSSKYSVEEACKQAAGHHDLCVATLSADPSTKTANTAGLARVAIQAAQRNASETATYLSSIYDDDSLENKTAQLQQCLEDCGERYESAVEQLSDATSAVDSGAFSESEALVAASQAEVKLCQRGCQAVPDQRNILTARNREVDQLCSIALAITKLIRGPPS</sequence>
<comment type="similarity">
    <text evidence="3">Belongs to the PMEI family.</text>
</comment>
<dbReference type="InterPro" id="IPR052421">
    <property type="entry name" value="PCW_Enzyme_Inhibitor"/>
</dbReference>
<dbReference type="Gene3D" id="1.20.140.40">
    <property type="entry name" value="Invertase/pectin methylesterase inhibitor family protein"/>
    <property type="match status" value="1"/>
</dbReference>
<dbReference type="EMBL" id="CM009753">
    <property type="protein sequence ID" value="PUZ56988.1"/>
    <property type="molecule type" value="Genomic_DNA"/>
</dbReference>
<protein>
    <recommendedName>
        <fullName evidence="5">Pectinesterase inhibitor domain-containing protein</fullName>
    </recommendedName>
</protein>
<dbReference type="SUPFAM" id="SSF101148">
    <property type="entry name" value="Plant invertase/pectin methylesterase inhibitor"/>
    <property type="match status" value="1"/>
</dbReference>
<dbReference type="Gramene" id="PUZ56988">
    <property type="protein sequence ID" value="PUZ56988"/>
    <property type="gene ID" value="GQ55_5G392600"/>
</dbReference>
<name>A0A2T7DN27_9POAL</name>
<keyword evidence="2" id="KW-1015">Disulfide bond</keyword>
<feature type="compositionally biased region" description="Basic residues" evidence="4">
    <location>
        <begin position="38"/>
        <end position="50"/>
    </location>
</feature>
<feature type="region of interest" description="Disordered" evidence="4">
    <location>
        <begin position="36"/>
        <end position="57"/>
    </location>
</feature>
<evidence type="ECO:0000256" key="3">
    <source>
        <dbReference type="ARBA" id="ARBA00038471"/>
    </source>
</evidence>
<dbReference type="STRING" id="1504633.A0A2T7DN27"/>
<dbReference type="PANTHER" id="PTHR36710:SF18">
    <property type="entry name" value="PECTINESTERASE INHIBITOR 5-RELATED"/>
    <property type="match status" value="1"/>
</dbReference>
<dbReference type="OrthoDB" id="841681at2759"/>
<dbReference type="AlphaFoldDB" id="A0A2T7DN27"/>
<reference evidence="6 7" key="1">
    <citation type="submission" date="2018-04" db="EMBL/GenBank/DDBJ databases">
        <title>WGS assembly of Panicum hallii var. hallii HAL2.</title>
        <authorList>
            <person name="Lovell J."/>
            <person name="Jenkins J."/>
            <person name="Lowry D."/>
            <person name="Mamidi S."/>
            <person name="Sreedasyam A."/>
            <person name="Weng X."/>
            <person name="Barry K."/>
            <person name="Bonette J."/>
            <person name="Campitelli B."/>
            <person name="Daum C."/>
            <person name="Gordon S."/>
            <person name="Gould B."/>
            <person name="Lipzen A."/>
            <person name="MacQueen A."/>
            <person name="Palacio-Mejia J."/>
            <person name="Plott C."/>
            <person name="Shakirov E."/>
            <person name="Shu S."/>
            <person name="Yoshinaga Y."/>
            <person name="Zane M."/>
            <person name="Rokhsar D."/>
            <person name="Grimwood J."/>
            <person name="Schmutz J."/>
            <person name="Juenger T."/>
        </authorList>
    </citation>
    <scope>NUCLEOTIDE SEQUENCE [LARGE SCALE GENOMIC DNA]</scope>
    <source>
        <strain evidence="7">cv. HAL2</strain>
    </source>
</reference>
<dbReference type="CDD" id="cd15801">
    <property type="entry name" value="PMEI-like_1"/>
    <property type="match status" value="1"/>
</dbReference>
<dbReference type="FunFam" id="1.20.140.40:FF:000007">
    <property type="entry name" value="Pectinesterase inhibitor"/>
    <property type="match status" value="1"/>
</dbReference>
<evidence type="ECO:0000313" key="6">
    <source>
        <dbReference type="EMBL" id="PUZ56988.1"/>
    </source>
</evidence>
<dbReference type="InterPro" id="IPR035513">
    <property type="entry name" value="Invertase/methylesterase_inhib"/>
</dbReference>
<dbReference type="PANTHER" id="PTHR36710">
    <property type="entry name" value="PECTINESTERASE INHIBITOR-LIKE"/>
    <property type="match status" value="1"/>
</dbReference>
<evidence type="ECO:0000256" key="1">
    <source>
        <dbReference type="ARBA" id="ARBA00022729"/>
    </source>
</evidence>
<dbReference type="Pfam" id="PF04043">
    <property type="entry name" value="PMEI"/>
    <property type="match status" value="1"/>
</dbReference>
<organism evidence="6 7">
    <name type="scientific">Panicum hallii var. hallii</name>
    <dbReference type="NCBI Taxonomy" id="1504633"/>
    <lineage>
        <taxon>Eukaryota</taxon>
        <taxon>Viridiplantae</taxon>
        <taxon>Streptophyta</taxon>
        <taxon>Embryophyta</taxon>
        <taxon>Tracheophyta</taxon>
        <taxon>Spermatophyta</taxon>
        <taxon>Magnoliopsida</taxon>
        <taxon>Liliopsida</taxon>
        <taxon>Poales</taxon>
        <taxon>Poaceae</taxon>
        <taxon>PACMAD clade</taxon>
        <taxon>Panicoideae</taxon>
        <taxon>Panicodae</taxon>
        <taxon>Paniceae</taxon>
        <taxon>Panicinae</taxon>
        <taxon>Panicum</taxon>
        <taxon>Panicum sect. Panicum</taxon>
    </lineage>
</organism>
<dbReference type="GO" id="GO:0004857">
    <property type="term" value="F:enzyme inhibitor activity"/>
    <property type="evidence" value="ECO:0007669"/>
    <property type="project" value="InterPro"/>
</dbReference>
<keyword evidence="7" id="KW-1185">Reference proteome</keyword>
<dbReference type="SMART" id="SM00856">
    <property type="entry name" value="PMEI"/>
    <property type="match status" value="1"/>
</dbReference>